<name>A0A2M6YRN8_9BACT</name>
<dbReference type="NCBIfam" id="TIGR00277">
    <property type="entry name" value="HDIG"/>
    <property type="match status" value="1"/>
</dbReference>
<reference evidence="3" key="1">
    <citation type="submission" date="2017-09" db="EMBL/GenBank/DDBJ databases">
        <title>Depth-based differentiation of microbial function through sediment-hosted aquifers and enrichment of novel symbionts in the deep terrestrial subsurface.</title>
        <authorList>
            <person name="Probst A.J."/>
            <person name="Ladd B."/>
            <person name="Jarett J.K."/>
            <person name="Geller-Mcgrath D.E."/>
            <person name="Sieber C.M.K."/>
            <person name="Emerson J.B."/>
            <person name="Anantharaman K."/>
            <person name="Thomas B.C."/>
            <person name="Malmstrom R."/>
            <person name="Stieglmeier M."/>
            <person name="Klingl A."/>
            <person name="Woyke T."/>
            <person name="Ryan C.M."/>
            <person name="Banfield J.F."/>
        </authorList>
    </citation>
    <scope>NUCLEOTIDE SEQUENCE [LARGE SCALE GENOMIC DNA]</scope>
</reference>
<dbReference type="Gene3D" id="1.10.3210.50">
    <property type="match status" value="1"/>
</dbReference>
<dbReference type="InterPro" id="IPR003607">
    <property type="entry name" value="HD/PDEase_dom"/>
</dbReference>
<dbReference type="PROSITE" id="PS51831">
    <property type="entry name" value="HD"/>
    <property type="match status" value="1"/>
</dbReference>
<dbReference type="InterPro" id="IPR006675">
    <property type="entry name" value="HDIG_dom"/>
</dbReference>
<dbReference type="PANTHER" id="PTHR33594">
    <property type="entry name" value="SUPERFAMILY HYDROLASE, PUTATIVE (AFU_ORTHOLOGUE AFUA_1G03035)-RELATED"/>
    <property type="match status" value="1"/>
</dbReference>
<accession>A0A2M6YRN8</accession>
<evidence type="ECO:0000259" key="1">
    <source>
        <dbReference type="PROSITE" id="PS51831"/>
    </source>
</evidence>
<proteinExistence type="predicted"/>
<dbReference type="Pfam" id="PF01966">
    <property type="entry name" value="HD"/>
    <property type="match status" value="1"/>
</dbReference>
<dbReference type="PANTHER" id="PTHR33594:SF1">
    <property type="entry name" value="HD_PDEASE DOMAIN-CONTAINING PROTEIN"/>
    <property type="match status" value="1"/>
</dbReference>
<dbReference type="CDD" id="cd00077">
    <property type="entry name" value="HDc"/>
    <property type="match status" value="1"/>
</dbReference>
<dbReference type="EMBL" id="PEWZ01000056">
    <property type="protein sequence ID" value="PIU35735.1"/>
    <property type="molecule type" value="Genomic_DNA"/>
</dbReference>
<keyword evidence="2" id="KW-0378">Hydrolase</keyword>
<dbReference type="SMART" id="SM00471">
    <property type="entry name" value="HDc"/>
    <property type="match status" value="1"/>
</dbReference>
<evidence type="ECO:0000313" key="2">
    <source>
        <dbReference type="EMBL" id="PIU35735.1"/>
    </source>
</evidence>
<dbReference type="AlphaFoldDB" id="A0A2M6YRN8"/>
<evidence type="ECO:0000313" key="3">
    <source>
        <dbReference type="Proteomes" id="UP000229502"/>
    </source>
</evidence>
<dbReference type="SUPFAM" id="SSF109604">
    <property type="entry name" value="HD-domain/PDEase-like"/>
    <property type="match status" value="1"/>
</dbReference>
<gene>
    <name evidence="2" type="ORF">COT03_01060</name>
</gene>
<organism evidence="2 3">
    <name type="scientific">Candidatus Shapirobacteria bacterium CG07_land_8_20_14_0_80_39_18</name>
    <dbReference type="NCBI Taxonomy" id="1974882"/>
    <lineage>
        <taxon>Bacteria</taxon>
        <taxon>Candidatus Shapironibacteriota</taxon>
    </lineage>
</organism>
<protein>
    <submittedName>
        <fullName evidence="2">Phosphohydrolase</fullName>
    </submittedName>
</protein>
<dbReference type="Proteomes" id="UP000229502">
    <property type="component" value="Unassembled WGS sequence"/>
</dbReference>
<dbReference type="InterPro" id="IPR006674">
    <property type="entry name" value="HD_domain"/>
</dbReference>
<dbReference type="GO" id="GO:0016787">
    <property type="term" value="F:hydrolase activity"/>
    <property type="evidence" value="ECO:0007669"/>
    <property type="project" value="UniProtKB-KW"/>
</dbReference>
<comment type="caution">
    <text evidence="2">The sequence shown here is derived from an EMBL/GenBank/DDBJ whole genome shotgun (WGS) entry which is preliminary data.</text>
</comment>
<feature type="domain" description="HD" evidence="1">
    <location>
        <begin position="24"/>
        <end position="129"/>
    </location>
</feature>
<sequence length="213" mass="24579">MDSFLKQIKKEAKKFFTKVKGSHGWDHTERVYALCLRIGRKEKANLEVLKLAAFLHDIGREEETKSKGKICHAERGALLARRILEKYNLDTGLIEQVIHCIDTHRFRGSKIPQSKEAKILFDADKLDSIGAVGIGRDFLFAGEVGAKLYNRNFNVSNSLPYTKEDTAYREYMVKLRKIKSRIFTAEGKIIAKERHRFMVDFFNRLEKEAKGIL</sequence>